<reference evidence="2" key="1">
    <citation type="journal article" date="2019" name="Sci. Rep.">
        <title>Draft genome of Tanacetum cinerariifolium, the natural source of mosquito coil.</title>
        <authorList>
            <person name="Yamashiro T."/>
            <person name="Shiraishi A."/>
            <person name="Satake H."/>
            <person name="Nakayama K."/>
        </authorList>
    </citation>
    <scope>NUCLEOTIDE SEQUENCE</scope>
</reference>
<sequence>MDGLDASLLRKPRITGPGFELYSNGKASYITSFRSQQASEKLNKSRTLFTDGLSCVDGSGAGLILTNPEGTEFTYALRFQFAASNNEAEYEALIAGLRITAQMRVQNVHVSVDSKLVANQILGAYVVKEENMIKYLEKVKSLVSGFTNFFINQVP</sequence>
<dbReference type="InterPro" id="IPR012337">
    <property type="entry name" value="RNaseH-like_sf"/>
</dbReference>
<name>A0A699T531_TANCI</name>
<dbReference type="GO" id="GO:0003676">
    <property type="term" value="F:nucleic acid binding"/>
    <property type="evidence" value="ECO:0007669"/>
    <property type="project" value="InterPro"/>
</dbReference>
<proteinExistence type="predicted"/>
<organism evidence="2">
    <name type="scientific">Tanacetum cinerariifolium</name>
    <name type="common">Dalmatian daisy</name>
    <name type="synonym">Chrysanthemum cinerariifolium</name>
    <dbReference type="NCBI Taxonomy" id="118510"/>
    <lineage>
        <taxon>Eukaryota</taxon>
        <taxon>Viridiplantae</taxon>
        <taxon>Streptophyta</taxon>
        <taxon>Embryophyta</taxon>
        <taxon>Tracheophyta</taxon>
        <taxon>Spermatophyta</taxon>
        <taxon>Magnoliopsida</taxon>
        <taxon>eudicotyledons</taxon>
        <taxon>Gunneridae</taxon>
        <taxon>Pentapetalae</taxon>
        <taxon>asterids</taxon>
        <taxon>campanulids</taxon>
        <taxon>Asterales</taxon>
        <taxon>Asteraceae</taxon>
        <taxon>Asteroideae</taxon>
        <taxon>Anthemideae</taxon>
        <taxon>Anthemidinae</taxon>
        <taxon>Tanacetum</taxon>
    </lineage>
</organism>
<dbReference type="PANTHER" id="PTHR48475">
    <property type="entry name" value="RIBONUCLEASE H"/>
    <property type="match status" value="1"/>
</dbReference>
<accession>A0A699T531</accession>
<feature type="domain" description="RNase H type-1" evidence="1">
    <location>
        <begin position="42"/>
        <end position="155"/>
    </location>
</feature>
<dbReference type="PROSITE" id="PS50879">
    <property type="entry name" value="RNASE_H_1"/>
    <property type="match status" value="1"/>
</dbReference>
<dbReference type="Pfam" id="PF13456">
    <property type="entry name" value="RVT_3"/>
    <property type="match status" value="1"/>
</dbReference>
<keyword evidence="2" id="KW-0548">Nucleotidyltransferase</keyword>
<dbReference type="GO" id="GO:0004523">
    <property type="term" value="F:RNA-DNA hybrid ribonuclease activity"/>
    <property type="evidence" value="ECO:0007669"/>
    <property type="project" value="InterPro"/>
</dbReference>
<protein>
    <submittedName>
        <fullName evidence="2">Reverse transcriptase domain-containing protein</fullName>
    </submittedName>
</protein>
<keyword evidence="2" id="KW-0695">RNA-directed DNA polymerase</keyword>
<keyword evidence="2" id="KW-0808">Transferase</keyword>
<dbReference type="GO" id="GO:0003964">
    <property type="term" value="F:RNA-directed DNA polymerase activity"/>
    <property type="evidence" value="ECO:0007669"/>
    <property type="project" value="UniProtKB-KW"/>
</dbReference>
<comment type="caution">
    <text evidence="2">The sequence shown here is derived from an EMBL/GenBank/DDBJ whole genome shotgun (WGS) entry which is preliminary data.</text>
</comment>
<dbReference type="SUPFAM" id="SSF53098">
    <property type="entry name" value="Ribonuclease H-like"/>
    <property type="match status" value="1"/>
</dbReference>
<gene>
    <name evidence="2" type="ORF">Tci_876035</name>
</gene>
<dbReference type="CDD" id="cd09279">
    <property type="entry name" value="RNase_HI_like"/>
    <property type="match status" value="1"/>
</dbReference>
<dbReference type="InterPro" id="IPR002156">
    <property type="entry name" value="RNaseH_domain"/>
</dbReference>
<dbReference type="PANTHER" id="PTHR48475:SF2">
    <property type="entry name" value="RIBONUCLEASE H"/>
    <property type="match status" value="1"/>
</dbReference>
<evidence type="ECO:0000259" key="1">
    <source>
        <dbReference type="PROSITE" id="PS50879"/>
    </source>
</evidence>
<dbReference type="Gene3D" id="3.30.420.10">
    <property type="entry name" value="Ribonuclease H-like superfamily/Ribonuclease H"/>
    <property type="match status" value="1"/>
</dbReference>
<dbReference type="EMBL" id="BKCJ011209093">
    <property type="protein sequence ID" value="GFD04066.1"/>
    <property type="molecule type" value="Genomic_DNA"/>
</dbReference>
<dbReference type="AlphaFoldDB" id="A0A699T531"/>
<dbReference type="InterPro" id="IPR036397">
    <property type="entry name" value="RNaseH_sf"/>
</dbReference>
<evidence type="ECO:0000313" key="2">
    <source>
        <dbReference type="EMBL" id="GFD04066.1"/>
    </source>
</evidence>